<protein>
    <submittedName>
        <fullName evidence="4">ATP-binding protein</fullName>
    </submittedName>
</protein>
<dbReference type="SUPFAM" id="SSF55874">
    <property type="entry name" value="ATPase domain of HSP90 chaperone/DNA topoisomerase II/histidine kinase"/>
    <property type="match status" value="1"/>
</dbReference>
<dbReference type="Pfam" id="PF13581">
    <property type="entry name" value="HATPase_c_2"/>
    <property type="match status" value="1"/>
</dbReference>
<keyword evidence="1" id="KW-0723">Serine/threonine-protein kinase</keyword>
<evidence type="ECO:0000313" key="5">
    <source>
        <dbReference type="Proteomes" id="UP001432039"/>
    </source>
</evidence>
<gene>
    <name evidence="4" type="ORF">OG517_40270</name>
</gene>
<organism evidence="4 5">
    <name type="scientific">Streptomyces virginiae</name>
    <name type="common">Streptomyces cinnamonensis</name>
    <dbReference type="NCBI Taxonomy" id="1961"/>
    <lineage>
        <taxon>Bacteria</taxon>
        <taxon>Bacillati</taxon>
        <taxon>Actinomycetota</taxon>
        <taxon>Actinomycetes</taxon>
        <taxon>Kitasatosporales</taxon>
        <taxon>Streptomycetaceae</taxon>
        <taxon>Streptomyces</taxon>
    </lineage>
</organism>
<keyword evidence="1" id="KW-0418">Kinase</keyword>
<dbReference type="Gene3D" id="3.30.565.10">
    <property type="entry name" value="Histidine kinase-like ATPase, C-terminal domain"/>
    <property type="match status" value="1"/>
</dbReference>
<reference evidence="4" key="1">
    <citation type="submission" date="2022-10" db="EMBL/GenBank/DDBJ databases">
        <title>The complete genomes of actinobacterial strains from the NBC collection.</title>
        <authorList>
            <person name="Joergensen T.S."/>
            <person name="Alvarez Arevalo M."/>
            <person name="Sterndorff E.B."/>
            <person name="Faurdal D."/>
            <person name="Vuksanovic O."/>
            <person name="Mourched A.-S."/>
            <person name="Charusanti P."/>
            <person name="Shaw S."/>
            <person name="Blin K."/>
            <person name="Weber T."/>
        </authorList>
    </citation>
    <scope>NUCLEOTIDE SEQUENCE</scope>
    <source>
        <strain evidence="4">NBC_00248</strain>
    </source>
</reference>
<proteinExistence type="predicted"/>
<evidence type="ECO:0000256" key="1">
    <source>
        <dbReference type="ARBA" id="ARBA00022527"/>
    </source>
</evidence>
<keyword evidence="4" id="KW-0067">ATP-binding</keyword>
<keyword evidence="1" id="KW-0808">Transferase</keyword>
<feature type="region of interest" description="Disordered" evidence="2">
    <location>
        <begin position="126"/>
        <end position="150"/>
    </location>
</feature>
<name>A0ABZ1TQL3_STRVG</name>
<sequence length="150" mass="16005">MRAKGWATSFPVHRGVREARRWTAERLDSLQWTTDAPDTAHSVLLTVSELVTNAHVHAHSGAGLVLTWDGRCLHVSVADGDPYLPAPRDPSREATSGRGLAIIDALADAWDAHSFHGGKTITACFHPGATPAPHTARSPSRPHAGESPDA</sequence>
<dbReference type="EMBL" id="CP108090">
    <property type="protein sequence ID" value="WUQ18169.1"/>
    <property type="molecule type" value="Genomic_DNA"/>
</dbReference>
<dbReference type="Proteomes" id="UP001432039">
    <property type="component" value="Chromosome"/>
</dbReference>
<accession>A0ABZ1TQL3</accession>
<evidence type="ECO:0000313" key="4">
    <source>
        <dbReference type="EMBL" id="WUQ18169.1"/>
    </source>
</evidence>
<feature type="domain" description="Histidine kinase/HSP90-like ATPase" evidence="3">
    <location>
        <begin position="16"/>
        <end position="124"/>
    </location>
</feature>
<dbReference type="PANTHER" id="PTHR35526">
    <property type="entry name" value="ANTI-SIGMA-F FACTOR RSBW-RELATED"/>
    <property type="match status" value="1"/>
</dbReference>
<dbReference type="InterPro" id="IPR036890">
    <property type="entry name" value="HATPase_C_sf"/>
</dbReference>
<dbReference type="InterPro" id="IPR050267">
    <property type="entry name" value="Anti-sigma-factor_SerPK"/>
</dbReference>
<keyword evidence="4" id="KW-0547">Nucleotide-binding</keyword>
<evidence type="ECO:0000259" key="3">
    <source>
        <dbReference type="Pfam" id="PF13581"/>
    </source>
</evidence>
<dbReference type="RefSeq" id="WP_328966134.1">
    <property type="nucleotide sequence ID" value="NZ_CP108090.1"/>
</dbReference>
<keyword evidence="5" id="KW-1185">Reference proteome</keyword>
<dbReference type="GO" id="GO:0005524">
    <property type="term" value="F:ATP binding"/>
    <property type="evidence" value="ECO:0007669"/>
    <property type="project" value="UniProtKB-KW"/>
</dbReference>
<dbReference type="PANTHER" id="PTHR35526:SF3">
    <property type="entry name" value="ANTI-SIGMA-F FACTOR RSBW"/>
    <property type="match status" value="1"/>
</dbReference>
<dbReference type="InterPro" id="IPR003594">
    <property type="entry name" value="HATPase_dom"/>
</dbReference>
<evidence type="ECO:0000256" key="2">
    <source>
        <dbReference type="SAM" id="MobiDB-lite"/>
    </source>
</evidence>
<dbReference type="CDD" id="cd16936">
    <property type="entry name" value="HATPase_RsbW-like"/>
    <property type="match status" value="1"/>
</dbReference>